<dbReference type="Proteomes" id="UP000824160">
    <property type="component" value="Unassembled WGS sequence"/>
</dbReference>
<dbReference type="NCBIfam" id="NF047356">
    <property type="entry name" value="RNA_bind_RnpM"/>
    <property type="match status" value="1"/>
</dbReference>
<evidence type="ECO:0000313" key="2">
    <source>
        <dbReference type="EMBL" id="HIT94175.1"/>
    </source>
</evidence>
<name>A0A9D1H5A3_9FIRM</name>
<accession>A0A9D1H5A3</accession>
<evidence type="ECO:0000259" key="1">
    <source>
        <dbReference type="Pfam" id="PF04296"/>
    </source>
</evidence>
<dbReference type="CDD" id="cd00279">
    <property type="entry name" value="YlxR"/>
    <property type="match status" value="1"/>
</dbReference>
<dbReference type="Pfam" id="PF04296">
    <property type="entry name" value="YlxR"/>
    <property type="match status" value="1"/>
</dbReference>
<dbReference type="InterPro" id="IPR037465">
    <property type="entry name" value="YlxR"/>
</dbReference>
<dbReference type="EMBL" id="DVLW01000089">
    <property type="protein sequence ID" value="HIT94175.1"/>
    <property type="molecule type" value="Genomic_DNA"/>
</dbReference>
<protein>
    <submittedName>
        <fullName evidence="2">YlxR family protein</fullName>
    </submittedName>
</protein>
<dbReference type="InterPro" id="IPR035931">
    <property type="entry name" value="YlxR-like_sf"/>
</dbReference>
<dbReference type="PANTHER" id="PTHR34215:SF1">
    <property type="entry name" value="YLXR DOMAIN-CONTAINING PROTEIN"/>
    <property type="match status" value="1"/>
</dbReference>
<dbReference type="InterPro" id="IPR007393">
    <property type="entry name" value="YlxR_dom"/>
</dbReference>
<reference evidence="2" key="2">
    <citation type="journal article" date="2021" name="PeerJ">
        <title>Extensive microbial diversity within the chicken gut microbiome revealed by metagenomics and culture.</title>
        <authorList>
            <person name="Gilroy R."/>
            <person name="Ravi A."/>
            <person name="Getino M."/>
            <person name="Pursley I."/>
            <person name="Horton D.L."/>
            <person name="Alikhan N.F."/>
            <person name="Baker D."/>
            <person name="Gharbi K."/>
            <person name="Hall N."/>
            <person name="Watson M."/>
            <person name="Adriaenssens E.M."/>
            <person name="Foster-Nyarko E."/>
            <person name="Jarju S."/>
            <person name="Secka A."/>
            <person name="Antonio M."/>
            <person name="Oren A."/>
            <person name="Chaudhuri R.R."/>
            <person name="La Ragione R."/>
            <person name="Hildebrand F."/>
            <person name="Pallen M.J."/>
        </authorList>
    </citation>
    <scope>NUCLEOTIDE SEQUENCE</scope>
    <source>
        <strain evidence="2">ChiBcec7-5410</strain>
    </source>
</reference>
<dbReference type="AlphaFoldDB" id="A0A9D1H5A3"/>
<organism evidence="2 3">
    <name type="scientific">Candidatus Faecivivens stercoripullorum</name>
    <dbReference type="NCBI Taxonomy" id="2840805"/>
    <lineage>
        <taxon>Bacteria</taxon>
        <taxon>Bacillati</taxon>
        <taxon>Bacillota</taxon>
        <taxon>Clostridia</taxon>
        <taxon>Eubacteriales</taxon>
        <taxon>Oscillospiraceae</taxon>
        <taxon>Oscillospiraceae incertae sedis</taxon>
        <taxon>Candidatus Faecivivens</taxon>
    </lineage>
</organism>
<feature type="domain" description="YlxR" evidence="1">
    <location>
        <begin position="7"/>
        <end position="80"/>
    </location>
</feature>
<evidence type="ECO:0000313" key="3">
    <source>
        <dbReference type="Proteomes" id="UP000824160"/>
    </source>
</evidence>
<sequence length="87" mass="9863">MKKIPLRMCTGCGEMKPKKELVRVVRSSEGEISLDLTGRKSGRGAYVCPNLECLKKARKTRRIERSLDCKIPDELYDAMEKEMEGNG</sequence>
<comment type="caution">
    <text evidence="2">The sequence shown here is derived from an EMBL/GenBank/DDBJ whole genome shotgun (WGS) entry which is preliminary data.</text>
</comment>
<gene>
    <name evidence="2" type="ORF">IAC43_03240</name>
</gene>
<dbReference type="SUPFAM" id="SSF64376">
    <property type="entry name" value="YlxR-like"/>
    <property type="match status" value="1"/>
</dbReference>
<dbReference type="PANTHER" id="PTHR34215">
    <property type="entry name" value="BLL0784 PROTEIN"/>
    <property type="match status" value="1"/>
</dbReference>
<reference evidence="2" key="1">
    <citation type="submission" date="2020-10" db="EMBL/GenBank/DDBJ databases">
        <authorList>
            <person name="Gilroy R."/>
        </authorList>
    </citation>
    <scope>NUCLEOTIDE SEQUENCE</scope>
    <source>
        <strain evidence="2">ChiBcec7-5410</strain>
    </source>
</reference>
<dbReference type="Gene3D" id="3.30.1230.10">
    <property type="entry name" value="YlxR-like"/>
    <property type="match status" value="1"/>
</dbReference>
<proteinExistence type="predicted"/>